<dbReference type="AlphaFoldDB" id="A0A7W8DRZ6"/>
<comment type="caution">
    <text evidence="1">The sequence shown here is derived from an EMBL/GenBank/DDBJ whole genome shotgun (WGS) entry which is preliminary data.</text>
</comment>
<name>A0A7W8DRZ6_9BACT</name>
<reference evidence="1 2" key="1">
    <citation type="submission" date="2020-08" db="EMBL/GenBank/DDBJ databases">
        <title>Genomic Encyclopedia of Type Strains, Phase IV (KMG-IV): sequencing the most valuable type-strain genomes for metagenomic binning, comparative biology and taxonomic classification.</title>
        <authorList>
            <person name="Goeker M."/>
        </authorList>
    </citation>
    <scope>NUCLEOTIDE SEQUENCE [LARGE SCALE GENOMIC DNA]</scope>
    <source>
        <strain evidence="1 2">DSM 12251</strain>
    </source>
</reference>
<gene>
    <name evidence="1" type="ORF">HNQ64_004225</name>
</gene>
<dbReference type="RefSeq" id="WP_184212185.1">
    <property type="nucleotide sequence ID" value="NZ_JACHIF010000010.1"/>
</dbReference>
<dbReference type="EMBL" id="JACHIF010000010">
    <property type="protein sequence ID" value="MBB5039947.1"/>
    <property type="molecule type" value="Genomic_DNA"/>
</dbReference>
<accession>A0A7W8DRZ6</accession>
<evidence type="ECO:0000313" key="2">
    <source>
        <dbReference type="Proteomes" id="UP000534294"/>
    </source>
</evidence>
<protein>
    <submittedName>
        <fullName evidence="1">Uncharacterized protein</fullName>
    </submittedName>
</protein>
<dbReference type="Proteomes" id="UP000534294">
    <property type="component" value="Unassembled WGS sequence"/>
</dbReference>
<keyword evidence="2" id="KW-1185">Reference proteome</keyword>
<proteinExistence type="predicted"/>
<sequence>MKIKRIKVGVLFITLLIVSVSISSFIDIVRRYEAGFGQKRVVVLANALKEYHQLNERLPVQLVKDFDEMGLFCDTQGIKFNFIDLDADKFQLSYEPKHSFKLFSKPIPGKLVVRWEKGMSEVLIQNSIPRP</sequence>
<organism evidence="1 2">
    <name type="scientific">Prosthecobacter dejongeii</name>
    <dbReference type="NCBI Taxonomy" id="48465"/>
    <lineage>
        <taxon>Bacteria</taxon>
        <taxon>Pseudomonadati</taxon>
        <taxon>Verrucomicrobiota</taxon>
        <taxon>Verrucomicrobiia</taxon>
        <taxon>Verrucomicrobiales</taxon>
        <taxon>Verrucomicrobiaceae</taxon>
        <taxon>Prosthecobacter</taxon>
    </lineage>
</organism>
<evidence type="ECO:0000313" key="1">
    <source>
        <dbReference type="EMBL" id="MBB5039947.1"/>
    </source>
</evidence>